<organism evidence="3 4">
    <name type="scientific">Methylomonas methanica</name>
    <dbReference type="NCBI Taxonomy" id="421"/>
    <lineage>
        <taxon>Bacteria</taxon>
        <taxon>Pseudomonadati</taxon>
        <taxon>Pseudomonadota</taxon>
        <taxon>Gammaproteobacteria</taxon>
        <taxon>Methylococcales</taxon>
        <taxon>Methylococcaceae</taxon>
        <taxon>Methylomonas</taxon>
    </lineage>
</organism>
<accession>A0A177M3E5</accession>
<evidence type="ECO:0000313" key="4">
    <source>
        <dbReference type="Proteomes" id="UP000077763"/>
    </source>
</evidence>
<name>A0A177M3E5_METMH</name>
<reference evidence="3 4" key="1">
    <citation type="submission" date="2016-03" db="EMBL/GenBank/DDBJ databases">
        <authorList>
            <person name="Ploux O."/>
        </authorList>
    </citation>
    <scope>NUCLEOTIDE SEQUENCE [LARGE SCALE GENOMIC DNA]</scope>
    <source>
        <strain evidence="3 4">R-45371</strain>
    </source>
</reference>
<proteinExistence type="predicted"/>
<dbReference type="EMBL" id="LUUH01000078">
    <property type="protein sequence ID" value="OAI00161.1"/>
    <property type="molecule type" value="Genomic_DNA"/>
</dbReference>
<dbReference type="AlphaFoldDB" id="A0A177M3E5"/>
<feature type="transmembrane region" description="Helical" evidence="2">
    <location>
        <begin position="6"/>
        <end position="27"/>
    </location>
</feature>
<gene>
    <name evidence="3" type="ORF">A1353_19665</name>
</gene>
<comment type="caution">
    <text evidence="3">The sequence shown here is derived from an EMBL/GenBank/DDBJ whole genome shotgun (WGS) entry which is preliminary data.</text>
</comment>
<evidence type="ECO:0000256" key="2">
    <source>
        <dbReference type="SAM" id="Phobius"/>
    </source>
</evidence>
<evidence type="ECO:0000313" key="3">
    <source>
        <dbReference type="EMBL" id="OAI00161.1"/>
    </source>
</evidence>
<feature type="region of interest" description="Disordered" evidence="1">
    <location>
        <begin position="125"/>
        <end position="170"/>
    </location>
</feature>
<keyword evidence="2" id="KW-1133">Transmembrane helix</keyword>
<dbReference type="Proteomes" id="UP000077763">
    <property type="component" value="Unassembled WGS sequence"/>
</dbReference>
<dbReference type="RefSeq" id="WP_064037981.1">
    <property type="nucleotide sequence ID" value="NZ_LUUH01000078.1"/>
</dbReference>
<evidence type="ECO:0000256" key="1">
    <source>
        <dbReference type="SAM" id="MobiDB-lite"/>
    </source>
</evidence>
<protein>
    <submittedName>
        <fullName evidence="3">Uncharacterized protein</fullName>
    </submittedName>
</protein>
<sequence>MNQSLLLIGLGELSLVLLSGLIVLLAVNRRNKRRRLAGIEELLEDIKDRQERRGDRLTLALVGKHHVDEQTAQAVSENLIAAEKQFLYGFIEQQMQQQTVGGFYENLCRLLDSYLDGLPKMGEKPVADELAAETEEQFADTGSEQPKPADADSTPAEEAPPPPDWGDVFD</sequence>
<keyword evidence="2" id="KW-0472">Membrane</keyword>
<keyword evidence="2" id="KW-0812">Transmembrane</keyword>